<evidence type="ECO:0000256" key="5">
    <source>
        <dbReference type="RuleBase" id="RU362124"/>
    </source>
</evidence>
<dbReference type="OrthoDB" id="9809557at2"/>
<feature type="compositionally biased region" description="Basic and acidic residues" evidence="6">
    <location>
        <begin position="1"/>
        <end position="19"/>
    </location>
</feature>
<dbReference type="RefSeq" id="WP_009143621.1">
    <property type="nucleotide sequence ID" value="NZ_GL831017.1"/>
</dbReference>
<dbReference type="EMBL" id="AEVO01000083">
    <property type="protein sequence ID" value="EFY06758.1"/>
    <property type="molecule type" value="Genomic_DNA"/>
</dbReference>
<dbReference type="STRING" id="762983.HMPREF9444_01439"/>
<dbReference type="eggNOG" id="COG0568">
    <property type="taxonomic scope" value="Bacteria"/>
</dbReference>
<dbReference type="InterPro" id="IPR036388">
    <property type="entry name" value="WH-like_DNA-bd_sf"/>
</dbReference>
<dbReference type="PROSITE" id="PS00716">
    <property type="entry name" value="SIGMA70_2"/>
    <property type="match status" value="1"/>
</dbReference>
<evidence type="ECO:0000313" key="9">
    <source>
        <dbReference type="EMBL" id="EFY06758.1"/>
    </source>
</evidence>
<keyword evidence="4 5" id="KW-0804">Transcription</keyword>
<dbReference type="Gene3D" id="1.10.601.10">
    <property type="entry name" value="RNA Polymerase Primary Sigma Factor"/>
    <property type="match status" value="1"/>
</dbReference>
<organism evidence="9 10">
    <name type="scientific">Succinatimonas hippei (strain DSM 22608 / JCM 16073 / KCTC 15190 / YIT 12066)</name>
    <dbReference type="NCBI Taxonomy" id="762983"/>
    <lineage>
        <taxon>Bacteria</taxon>
        <taxon>Pseudomonadati</taxon>
        <taxon>Pseudomonadota</taxon>
        <taxon>Gammaproteobacteria</taxon>
        <taxon>Aeromonadales</taxon>
        <taxon>Succinivibrionaceae</taxon>
        <taxon>Succinatimonas</taxon>
    </lineage>
</organism>
<evidence type="ECO:0000256" key="4">
    <source>
        <dbReference type="ARBA" id="ARBA00023163"/>
    </source>
</evidence>
<dbReference type="InterPro" id="IPR014284">
    <property type="entry name" value="RNA_pol_sigma-70_dom"/>
</dbReference>
<dbReference type="Gene3D" id="1.10.10.10">
    <property type="entry name" value="Winged helix-like DNA-binding domain superfamily/Winged helix DNA-binding domain"/>
    <property type="match status" value="2"/>
</dbReference>
<comment type="similarity">
    <text evidence="5">Belongs to the sigma-70 factor family.</text>
</comment>
<dbReference type="AlphaFoldDB" id="E8LL33"/>
<feature type="domain" description="RNA polymerase sigma-70" evidence="7">
    <location>
        <begin position="103"/>
        <end position="116"/>
    </location>
</feature>
<evidence type="ECO:0000256" key="1">
    <source>
        <dbReference type="ARBA" id="ARBA00023015"/>
    </source>
</evidence>
<dbReference type="PRINTS" id="PR00046">
    <property type="entry name" value="SIGMA70FCT"/>
</dbReference>
<dbReference type="Pfam" id="PF00140">
    <property type="entry name" value="Sigma70_r1_2"/>
    <property type="match status" value="1"/>
</dbReference>
<gene>
    <name evidence="9" type="ORF">HMPREF9444_01439</name>
</gene>
<evidence type="ECO:0000313" key="10">
    <source>
        <dbReference type="Proteomes" id="UP000018458"/>
    </source>
</evidence>
<dbReference type="SUPFAM" id="SSF88659">
    <property type="entry name" value="Sigma3 and sigma4 domains of RNA polymerase sigma factors"/>
    <property type="match status" value="2"/>
</dbReference>
<sequence length="311" mass="35869">MTTSDKFEPSDLELNRIQEEEQEVSSSFEEKDIPVPSFSGDLLVSYISSVRRYPLLSQEDEVRLGRLVQQGDVKARNSMITSNLRLVIKVARDYRTRGVPMLDLIEEGNLGLIHAVNKFDPERGFRFSTYATWWIRQGIEHAVMNQSRLVRLPFHVIKDLNQVLKVKKKLQEKAHGQAVAVKDIAKELDIDEDKVRSMLVVAEGISISDLNVKNKDSEKNVSLLDLLADEKTPTLEEQFGNTEIEKLLRSWIDSLNERQKIIVIHRFGINDNDIKTLEEIGEMLHLTRERVRQLQKTVLISLKKFLKNYGF</sequence>
<keyword evidence="1 5" id="KW-0805">Transcription regulation</keyword>
<evidence type="ECO:0000256" key="6">
    <source>
        <dbReference type="SAM" id="MobiDB-lite"/>
    </source>
</evidence>
<dbReference type="InterPro" id="IPR000943">
    <property type="entry name" value="RNA_pol_sigma70"/>
</dbReference>
<dbReference type="Pfam" id="PF04539">
    <property type="entry name" value="Sigma70_r3"/>
    <property type="match status" value="1"/>
</dbReference>
<proteinExistence type="inferred from homology"/>
<dbReference type="GO" id="GO:0016987">
    <property type="term" value="F:sigma factor activity"/>
    <property type="evidence" value="ECO:0007669"/>
    <property type="project" value="UniProtKB-KW"/>
</dbReference>
<feature type="domain" description="RNA polymerase sigma-70" evidence="8">
    <location>
        <begin position="276"/>
        <end position="302"/>
    </location>
</feature>
<dbReference type="InterPro" id="IPR013325">
    <property type="entry name" value="RNA_pol_sigma_r2"/>
</dbReference>
<dbReference type="InterPro" id="IPR007630">
    <property type="entry name" value="RNA_pol_sigma70_r4"/>
</dbReference>
<keyword evidence="10" id="KW-1185">Reference proteome</keyword>
<dbReference type="CDD" id="cd06171">
    <property type="entry name" value="Sigma70_r4"/>
    <property type="match status" value="1"/>
</dbReference>
<dbReference type="PROSITE" id="PS00715">
    <property type="entry name" value="SIGMA70_1"/>
    <property type="match status" value="1"/>
</dbReference>
<comment type="function">
    <text evidence="5">Sigma factors are initiation factors that promote the attachment of RNA polymerase to specific initiation sites and are then released.</text>
</comment>
<dbReference type="InterPro" id="IPR013324">
    <property type="entry name" value="RNA_pol_sigma_r3/r4-like"/>
</dbReference>
<accession>E8LL33</accession>
<evidence type="ECO:0000259" key="7">
    <source>
        <dbReference type="PROSITE" id="PS00715"/>
    </source>
</evidence>
<dbReference type="PANTHER" id="PTHR30603:SF67">
    <property type="entry name" value="RNA POLYMERASE SIGMA FACTOR RPOS"/>
    <property type="match status" value="1"/>
</dbReference>
<comment type="caution">
    <text evidence="9">The sequence shown here is derived from an EMBL/GenBank/DDBJ whole genome shotgun (WGS) entry which is preliminary data.</text>
</comment>
<dbReference type="FunFam" id="1.10.601.10:FF:000001">
    <property type="entry name" value="RNA polymerase sigma factor SigA"/>
    <property type="match status" value="1"/>
</dbReference>
<dbReference type="SUPFAM" id="SSF88946">
    <property type="entry name" value="Sigma2 domain of RNA polymerase sigma factors"/>
    <property type="match status" value="1"/>
</dbReference>
<dbReference type="InterPro" id="IPR009042">
    <property type="entry name" value="RNA_pol_sigma70_r1_2"/>
</dbReference>
<reference evidence="9 10" key="1">
    <citation type="submission" date="2011-01" db="EMBL/GenBank/DDBJ databases">
        <authorList>
            <person name="Weinstock G."/>
            <person name="Sodergren E."/>
            <person name="Clifton S."/>
            <person name="Fulton L."/>
            <person name="Fulton B."/>
            <person name="Courtney L."/>
            <person name="Fronick C."/>
            <person name="Harrison M."/>
            <person name="Strong C."/>
            <person name="Farmer C."/>
            <person name="Delahaunty K."/>
            <person name="Markovic C."/>
            <person name="Hall O."/>
            <person name="Minx P."/>
            <person name="Tomlinson C."/>
            <person name="Mitreva M."/>
            <person name="Hou S."/>
            <person name="Chen J."/>
            <person name="Wollam A."/>
            <person name="Pepin K.H."/>
            <person name="Johnson M."/>
            <person name="Bhonagiri V."/>
            <person name="Zhang X."/>
            <person name="Suruliraj S."/>
            <person name="Warren W."/>
            <person name="Chinwalla A."/>
            <person name="Mardis E.R."/>
            <person name="Wilson R.K."/>
        </authorList>
    </citation>
    <scope>NUCLEOTIDE SEQUENCE [LARGE SCALE GENOMIC DNA]</scope>
    <source>
        <strain evidence="10">DSM 22608 / JCM 16073 / KCTC 15190 / YIT 12066</strain>
    </source>
</reference>
<keyword evidence="3 5" id="KW-0238">DNA-binding</keyword>
<feature type="region of interest" description="Disordered" evidence="6">
    <location>
        <begin position="1"/>
        <end position="30"/>
    </location>
</feature>
<evidence type="ECO:0000259" key="8">
    <source>
        <dbReference type="PROSITE" id="PS00716"/>
    </source>
</evidence>
<evidence type="ECO:0000256" key="2">
    <source>
        <dbReference type="ARBA" id="ARBA00023082"/>
    </source>
</evidence>
<dbReference type="Pfam" id="PF04542">
    <property type="entry name" value="Sigma70_r2"/>
    <property type="match status" value="1"/>
</dbReference>
<dbReference type="Pfam" id="PF04545">
    <property type="entry name" value="Sigma70_r4"/>
    <property type="match status" value="1"/>
</dbReference>
<dbReference type="InterPro" id="IPR050239">
    <property type="entry name" value="Sigma-70_RNA_pol_init_factors"/>
</dbReference>
<dbReference type="GO" id="GO:0003677">
    <property type="term" value="F:DNA binding"/>
    <property type="evidence" value="ECO:0007669"/>
    <property type="project" value="UniProtKB-KW"/>
</dbReference>
<dbReference type="GO" id="GO:0006352">
    <property type="term" value="P:DNA-templated transcription initiation"/>
    <property type="evidence" value="ECO:0007669"/>
    <property type="project" value="InterPro"/>
</dbReference>
<dbReference type="HOGENOM" id="CLU_014793_3_5_6"/>
<dbReference type="InterPro" id="IPR007627">
    <property type="entry name" value="RNA_pol_sigma70_r2"/>
</dbReference>
<name>E8LL33_SUCHY</name>
<dbReference type="InterPro" id="IPR007624">
    <property type="entry name" value="RNA_pol_sigma70_r3"/>
</dbReference>
<dbReference type="NCBIfam" id="TIGR02937">
    <property type="entry name" value="sigma70-ECF"/>
    <property type="match status" value="1"/>
</dbReference>
<protein>
    <recommendedName>
        <fullName evidence="5">RNA polymerase sigma factor</fullName>
    </recommendedName>
</protein>
<dbReference type="Proteomes" id="UP000018458">
    <property type="component" value="Unassembled WGS sequence"/>
</dbReference>
<evidence type="ECO:0000256" key="3">
    <source>
        <dbReference type="ARBA" id="ARBA00023125"/>
    </source>
</evidence>
<dbReference type="PANTHER" id="PTHR30603">
    <property type="entry name" value="RNA POLYMERASE SIGMA FACTOR RPO"/>
    <property type="match status" value="1"/>
</dbReference>
<keyword evidence="2 5" id="KW-0731">Sigma factor</keyword>